<dbReference type="Proteomes" id="UP000036313">
    <property type="component" value="Unassembled WGS sequence"/>
</dbReference>
<evidence type="ECO:0000256" key="1">
    <source>
        <dbReference type="SAM" id="MobiDB-lite"/>
    </source>
</evidence>
<sequence>MTVSSDRRSSEISGSAPGPARSSHPDDRPVEFWPTAAIRAALERDDLAVWQRIVVAIKRDPFGRTARQVEEVLETAEPYGVSKAMSEVLVRTREHLEANECAEVGRHVRLLLERSGLGEQEFASRIGVAPADFAAYLGGTVSPPASLMIRMGRLSERFAKMRNPRH</sequence>
<reference evidence="2 3" key="1">
    <citation type="journal article" date="2015" name="Genome Biol. Evol.">
        <title>Characterization of Three Mycobacterium spp. with Potential Use in Bioremediation by Genome Sequencing and Comparative Genomics.</title>
        <authorList>
            <person name="Das S."/>
            <person name="Pettersson B.M."/>
            <person name="Behra P.R."/>
            <person name="Ramesh M."/>
            <person name="Dasgupta S."/>
            <person name="Bhattacharya A."/>
            <person name="Kirsebom L.A."/>
        </authorList>
    </citation>
    <scope>NUCLEOTIDE SEQUENCE [LARGE SCALE GENOMIC DNA]</scope>
    <source>
        <strain evidence="2 3">DSM 44075</strain>
    </source>
</reference>
<feature type="compositionally biased region" description="Basic and acidic residues" evidence="1">
    <location>
        <begin position="1"/>
        <end position="10"/>
    </location>
</feature>
<gene>
    <name evidence="2" type="ORF">MOBUDSM44075_04912</name>
</gene>
<comment type="caution">
    <text evidence="2">The sequence shown here is derived from an EMBL/GenBank/DDBJ whole genome shotgun (WGS) entry which is preliminary data.</text>
</comment>
<accession>A0A0J6Y939</accession>
<dbReference type="AlphaFoldDB" id="A0A0J6Y939"/>
<dbReference type="PATRIC" id="fig|1807.14.peg.4949"/>
<proteinExistence type="predicted"/>
<evidence type="ECO:0000313" key="3">
    <source>
        <dbReference type="Proteomes" id="UP000036313"/>
    </source>
</evidence>
<evidence type="ECO:0000313" key="2">
    <source>
        <dbReference type="EMBL" id="KMO69486.1"/>
    </source>
</evidence>
<dbReference type="EMBL" id="JYNU01000057">
    <property type="protein sequence ID" value="KMO69486.1"/>
    <property type="molecule type" value="Genomic_DNA"/>
</dbReference>
<organism evidence="2 3">
    <name type="scientific">Mycolicibacterium obuense</name>
    <dbReference type="NCBI Taxonomy" id="1807"/>
    <lineage>
        <taxon>Bacteria</taxon>
        <taxon>Bacillati</taxon>
        <taxon>Actinomycetota</taxon>
        <taxon>Actinomycetes</taxon>
        <taxon>Mycobacteriales</taxon>
        <taxon>Mycobacteriaceae</taxon>
        <taxon>Mycolicibacterium</taxon>
    </lineage>
</organism>
<name>A0A0J6Y939_9MYCO</name>
<feature type="region of interest" description="Disordered" evidence="1">
    <location>
        <begin position="1"/>
        <end position="29"/>
    </location>
</feature>
<protein>
    <submittedName>
        <fullName evidence="2">Uncharacterized protein</fullName>
    </submittedName>
</protein>